<accession>A0A1L7NM82</accession>
<sequence>MTLSFPFFELPEIVLAVGIALVVGMAIGSAATAAAFQRRRGGERS</sequence>
<reference evidence="2 3" key="1">
    <citation type="submission" date="2015-11" db="EMBL/GenBank/DDBJ databases">
        <title>Complete genome sequencing of a biphenyl-degrading bacterium, Pseudomonas putida KF715 (=NBRC110667).</title>
        <authorList>
            <person name="Suenaga H."/>
            <person name="Fujihara N."/>
            <person name="Watanabe T."/>
            <person name="Hirose J."/>
            <person name="Kimura N."/>
            <person name="Yamazoe A."/>
            <person name="Hosoyama A."/>
            <person name="Shimodaira J."/>
            <person name="Furukawa K."/>
        </authorList>
    </citation>
    <scope>NUCLEOTIDE SEQUENCE [LARGE SCALE GENOMIC DNA]</scope>
    <source>
        <strain evidence="2 3">KF715</strain>
        <plasmid evidence="3">Plasmid pkf715a dna</plasmid>
    </source>
</reference>
<evidence type="ECO:0000313" key="3">
    <source>
        <dbReference type="Proteomes" id="UP000218731"/>
    </source>
</evidence>
<dbReference type="Proteomes" id="UP000218731">
    <property type="component" value="Plasmid pKF715A"/>
</dbReference>
<dbReference type="RefSeq" id="WP_165284778.1">
    <property type="nucleotide sequence ID" value="NZ_AP015030.1"/>
</dbReference>
<organism evidence="2 3">
    <name type="scientific">Pseudomonas putida</name>
    <name type="common">Arthrobacter siderocapsulatus</name>
    <dbReference type="NCBI Taxonomy" id="303"/>
    <lineage>
        <taxon>Bacteria</taxon>
        <taxon>Pseudomonadati</taxon>
        <taxon>Pseudomonadota</taxon>
        <taxon>Gammaproteobacteria</taxon>
        <taxon>Pseudomonadales</taxon>
        <taxon>Pseudomonadaceae</taxon>
        <taxon>Pseudomonas</taxon>
    </lineage>
</organism>
<keyword evidence="1" id="KW-0812">Transmembrane</keyword>
<geneLocation type="plasmid" evidence="3">
    <name>pkf715a dna</name>
</geneLocation>
<keyword evidence="2" id="KW-0614">Plasmid</keyword>
<evidence type="ECO:0000256" key="1">
    <source>
        <dbReference type="SAM" id="Phobius"/>
    </source>
</evidence>
<proteinExistence type="predicted"/>
<protein>
    <submittedName>
        <fullName evidence="2">Uncharacterized protein</fullName>
    </submittedName>
</protein>
<gene>
    <name evidence="2" type="ORF">KF715C_pA940</name>
</gene>
<keyword evidence="1" id="KW-1133">Transmembrane helix</keyword>
<name>A0A1L7NM82_PSEPU</name>
<dbReference type="EMBL" id="AP015030">
    <property type="protein sequence ID" value="BAW26599.1"/>
    <property type="molecule type" value="Genomic_DNA"/>
</dbReference>
<feature type="transmembrane region" description="Helical" evidence="1">
    <location>
        <begin position="13"/>
        <end position="36"/>
    </location>
</feature>
<evidence type="ECO:0000313" key="2">
    <source>
        <dbReference type="EMBL" id="BAW26599.1"/>
    </source>
</evidence>
<keyword evidence="1" id="KW-0472">Membrane</keyword>
<dbReference type="AlphaFoldDB" id="A0A1L7NM82"/>